<dbReference type="Gene3D" id="3.40.50.2300">
    <property type="match status" value="1"/>
</dbReference>
<evidence type="ECO:0000313" key="3">
    <source>
        <dbReference type="EMBL" id="WVX48447.1"/>
    </source>
</evidence>
<dbReference type="EMBL" id="CP143423">
    <property type="protein sequence ID" value="WVX48447.1"/>
    <property type="molecule type" value="Genomic_DNA"/>
</dbReference>
<dbReference type="PANTHER" id="PTHR44520:SF2">
    <property type="entry name" value="RESPONSE REGULATOR RCP1"/>
    <property type="match status" value="1"/>
</dbReference>
<evidence type="ECO:0000259" key="2">
    <source>
        <dbReference type="PROSITE" id="PS50110"/>
    </source>
</evidence>
<dbReference type="PROSITE" id="PS50110">
    <property type="entry name" value="RESPONSE_REGULATORY"/>
    <property type="match status" value="1"/>
</dbReference>
<dbReference type="PANTHER" id="PTHR44520">
    <property type="entry name" value="RESPONSE REGULATOR RCP1-RELATED"/>
    <property type="match status" value="1"/>
</dbReference>
<dbReference type="Proteomes" id="UP001318682">
    <property type="component" value="Chromosome"/>
</dbReference>
<evidence type="ECO:0000256" key="1">
    <source>
        <dbReference type="PROSITE-ProRule" id="PRU00169"/>
    </source>
</evidence>
<name>A0ABZ2BTB3_9RHOB</name>
<keyword evidence="4" id="KW-1185">Reference proteome</keyword>
<feature type="domain" description="Response regulatory" evidence="2">
    <location>
        <begin position="14"/>
        <end position="138"/>
    </location>
</feature>
<organism evidence="3 4">
    <name type="scientific">Roseobacter fucihabitans</name>
    <dbReference type="NCBI Taxonomy" id="1537242"/>
    <lineage>
        <taxon>Bacteria</taxon>
        <taxon>Pseudomonadati</taxon>
        <taxon>Pseudomonadota</taxon>
        <taxon>Alphaproteobacteria</taxon>
        <taxon>Rhodobacterales</taxon>
        <taxon>Roseobacteraceae</taxon>
        <taxon>Roseobacter</taxon>
    </lineage>
</organism>
<gene>
    <name evidence="3" type="ORF">ROLI_015270</name>
</gene>
<proteinExistence type="predicted"/>
<dbReference type="SMART" id="SM00448">
    <property type="entry name" value="REC"/>
    <property type="match status" value="1"/>
</dbReference>
<dbReference type="Pfam" id="PF00072">
    <property type="entry name" value="Response_reg"/>
    <property type="match status" value="1"/>
</dbReference>
<reference evidence="4" key="2">
    <citation type="submission" date="2024-01" db="EMBL/GenBank/DDBJ databases">
        <title>Roseobacter fucihabitans sp. nov., isolated from the brown alga Fucus spiralis.</title>
        <authorList>
            <person name="Hahnke S."/>
            <person name="Berger M."/>
            <person name="Schlingloff A."/>
            <person name="Athale I."/>
            <person name="Neumann-Schaal M."/>
            <person name="Adenaya A."/>
            <person name="Poehlein A."/>
            <person name="Daniel R."/>
            <person name="Pertersen J."/>
            <person name="Brinkhoff T."/>
        </authorList>
    </citation>
    <scope>NUCLEOTIDE SEQUENCE [LARGE SCALE GENOMIC DNA]</scope>
    <source>
        <strain evidence="4">B14</strain>
    </source>
</reference>
<dbReference type="InterPro" id="IPR001789">
    <property type="entry name" value="Sig_transdc_resp-reg_receiver"/>
</dbReference>
<protein>
    <recommendedName>
        <fullName evidence="2">Response regulatory domain-containing protein</fullName>
    </recommendedName>
</protein>
<reference evidence="3 4" key="1">
    <citation type="submission" date="2015-07" db="EMBL/GenBank/DDBJ databases">
        <authorList>
            <person name="Voget S."/>
            <person name="Dogs M."/>
            <person name="Brinkhoff T.H."/>
            <person name="Daniel R."/>
        </authorList>
    </citation>
    <scope>NUCLEOTIDE SEQUENCE [LARGE SCALE GENOMIC DNA]</scope>
    <source>
        <strain evidence="3 4">B14</strain>
    </source>
</reference>
<dbReference type="SUPFAM" id="SSF52172">
    <property type="entry name" value="CheY-like"/>
    <property type="match status" value="1"/>
</dbReference>
<evidence type="ECO:0000313" key="4">
    <source>
        <dbReference type="Proteomes" id="UP001318682"/>
    </source>
</evidence>
<dbReference type="InterPro" id="IPR011006">
    <property type="entry name" value="CheY-like_superfamily"/>
</dbReference>
<keyword evidence="1" id="KW-0597">Phosphoprotein</keyword>
<sequence length="143" mass="15906">MHIDKNDPALFLGKVMIIDDDRVDQAMCQRTLIRARLAEEVISFMDAEKALAYLRTPPGGAIDVILLDVNLPRMNGLEFLETATNDANLIFAPAVLVMISTPLPLVQKNKFSGMSCVQAFLDKPLKVEELMRLRPVLQAAHCD</sequence>
<accession>A0ABZ2BTB3</accession>
<dbReference type="InterPro" id="IPR052893">
    <property type="entry name" value="TCS_response_regulator"/>
</dbReference>
<feature type="modified residue" description="4-aspartylphosphate" evidence="1">
    <location>
        <position position="68"/>
    </location>
</feature>